<keyword evidence="1" id="KW-0175">Coiled coil</keyword>
<evidence type="ECO:0000313" key="3">
    <source>
        <dbReference type="EMBL" id="BCX49112.1"/>
    </source>
</evidence>
<feature type="coiled-coil region" evidence="1">
    <location>
        <begin position="119"/>
        <end position="146"/>
    </location>
</feature>
<evidence type="ECO:0000256" key="1">
    <source>
        <dbReference type="SAM" id="Coils"/>
    </source>
</evidence>
<protein>
    <submittedName>
        <fullName evidence="3">Uncharacterized protein</fullName>
    </submittedName>
</protein>
<gene>
    <name evidence="3" type="ORF">HAHE_30200</name>
</gene>
<evidence type="ECO:0000313" key="4">
    <source>
        <dbReference type="Proteomes" id="UP001374893"/>
    </source>
</evidence>
<sequence length="192" mass="20478">MAAVFCYLYISKPVIRTESSTVEAVPPALSANEGTPALAASVPSGTNLPGDLSDRPAAVAPEAISEASGERFEETNLRIQHVLGATGPAGEPLGKITLDVPVIYESGTVRWTQDDVEQARSLLSRIQDYQNRARSLREEAVVLISEWDDLVIRSIPDESLRADSPTVPENQGVGSADAAPLKSTEAIEIENP</sequence>
<evidence type="ECO:0000256" key="2">
    <source>
        <dbReference type="SAM" id="MobiDB-lite"/>
    </source>
</evidence>
<organism evidence="3 4">
    <name type="scientific">Haloferula helveola</name>
    <dbReference type="NCBI Taxonomy" id="490095"/>
    <lineage>
        <taxon>Bacteria</taxon>
        <taxon>Pseudomonadati</taxon>
        <taxon>Verrucomicrobiota</taxon>
        <taxon>Verrucomicrobiia</taxon>
        <taxon>Verrucomicrobiales</taxon>
        <taxon>Verrucomicrobiaceae</taxon>
        <taxon>Haloferula</taxon>
    </lineage>
</organism>
<feature type="region of interest" description="Disordered" evidence="2">
    <location>
        <begin position="36"/>
        <end position="55"/>
    </location>
</feature>
<feature type="region of interest" description="Disordered" evidence="2">
    <location>
        <begin position="158"/>
        <end position="192"/>
    </location>
</feature>
<accession>A0ABN6H850</accession>
<dbReference type="EMBL" id="AP024702">
    <property type="protein sequence ID" value="BCX49112.1"/>
    <property type="molecule type" value="Genomic_DNA"/>
</dbReference>
<dbReference type="Proteomes" id="UP001374893">
    <property type="component" value="Chromosome"/>
</dbReference>
<reference evidence="3 4" key="1">
    <citation type="submission" date="2021-06" db="EMBL/GenBank/DDBJ databases">
        <title>Complete genome of Haloferula helveola possessing various polysaccharide degrading enzymes.</title>
        <authorList>
            <person name="Takami H."/>
            <person name="Huang C."/>
            <person name="Hamasaki K."/>
        </authorList>
    </citation>
    <scope>NUCLEOTIDE SEQUENCE [LARGE SCALE GENOMIC DNA]</scope>
    <source>
        <strain evidence="3 4">CN-1</strain>
    </source>
</reference>
<keyword evidence="4" id="KW-1185">Reference proteome</keyword>
<proteinExistence type="predicted"/>
<name>A0ABN6H850_9BACT</name>